<dbReference type="OrthoDB" id="679784at2"/>
<feature type="region of interest" description="Disordered" evidence="1">
    <location>
        <begin position="45"/>
        <end position="124"/>
    </location>
</feature>
<protein>
    <submittedName>
        <fullName evidence="2">Collagen triple helix repeat-containing protein</fullName>
    </submittedName>
</protein>
<dbReference type="Gene3D" id="1.20.5.320">
    <property type="entry name" value="6-Phosphogluconate Dehydrogenase, domain 3"/>
    <property type="match status" value="1"/>
</dbReference>
<sequence>MRTTLKIFIYSIITFASVTLNSCQKDNLDEAIIPQAVQNGNAATDIRGQDGAQGVAGEDGVDGATGPTGPKGETGATGPQGETGPTGPKGDAGDTGPQGEIGPAGPQGEPGTDGRNGINGEDGNANVQSFTYDLNAVASSYYGFDIPEVTADVLRNDAILTYLQFSEPLLFTYPLPSKVMIGFGGDRYLNSDVNIVFSVGRGSISFREIGGTFNIPNSAIRAGDLKRLRILIIESTGSISRKGTKLDVSQELEAAGIDINNYDEVARYYGLN</sequence>
<dbReference type="AlphaFoldDB" id="A0A1G9UWP6"/>
<evidence type="ECO:0000313" key="2">
    <source>
        <dbReference type="EMBL" id="SDM64374.1"/>
    </source>
</evidence>
<reference evidence="3" key="1">
    <citation type="submission" date="2016-10" db="EMBL/GenBank/DDBJ databases">
        <authorList>
            <person name="Varghese N."/>
            <person name="Submissions S."/>
        </authorList>
    </citation>
    <scope>NUCLEOTIDE SEQUENCE [LARGE SCALE GENOMIC DNA]</scope>
    <source>
        <strain evidence="3">DSM 19886</strain>
    </source>
</reference>
<dbReference type="STRING" id="192904.SAMN04488514_11211"/>
<dbReference type="InterPro" id="IPR008160">
    <property type="entry name" value="Collagen"/>
</dbReference>
<dbReference type="EMBL" id="FNGV01000012">
    <property type="protein sequence ID" value="SDM64374.1"/>
    <property type="molecule type" value="Genomic_DNA"/>
</dbReference>
<evidence type="ECO:0000313" key="3">
    <source>
        <dbReference type="Proteomes" id="UP000199440"/>
    </source>
</evidence>
<keyword evidence="3" id="KW-1185">Reference proteome</keyword>
<keyword evidence="2" id="KW-0176">Collagen</keyword>
<gene>
    <name evidence="2" type="ORF">SAMN04488514_11211</name>
</gene>
<proteinExistence type="predicted"/>
<dbReference type="Proteomes" id="UP000199440">
    <property type="component" value="Unassembled WGS sequence"/>
</dbReference>
<dbReference type="Pfam" id="PF01391">
    <property type="entry name" value="Collagen"/>
    <property type="match status" value="1"/>
</dbReference>
<feature type="compositionally biased region" description="Low complexity" evidence="1">
    <location>
        <begin position="73"/>
        <end position="89"/>
    </location>
</feature>
<evidence type="ECO:0000256" key="1">
    <source>
        <dbReference type="SAM" id="MobiDB-lite"/>
    </source>
</evidence>
<dbReference type="RefSeq" id="WP_089893234.1">
    <property type="nucleotide sequence ID" value="NZ_FNGV01000012.1"/>
</dbReference>
<organism evidence="2 3">
    <name type="scientific">Kriegella aquimaris</name>
    <dbReference type="NCBI Taxonomy" id="192904"/>
    <lineage>
        <taxon>Bacteria</taxon>
        <taxon>Pseudomonadati</taxon>
        <taxon>Bacteroidota</taxon>
        <taxon>Flavobacteriia</taxon>
        <taxon>Flavobacteriales</taxon>
        <taxon>Flavobacteriaceae</taxon>
        <taxon>Kriegella</taxon>
    </lineage>
</organism>
<accession>A0A1G9UWP6</accession>
<name>A0A1G9UWP6_9FLAO</name>
<dbReference type="PANTHER" id="PTHR24637">
    <property type="entry name" value="COLLAGEN"/>
    <property type="match status" value="1"/>
</dbReference>